<proteinExistence type="predicted"/>
<dbReference type="Gene3D" id="3.30.460.40">
    <property type="match status" value="1"/>
</dbReference>
<dbReference type="SUPFAM" id="SSF81301">
    <property type="entry name" value="Nucleotidyltransferase"/>
    <property type="match status" value="1"/>
</dbReference>
<organism evidence="1 2">
    <name type="scientific">Heyndrickxia oleronia</name>
    <dbReference type="NCBI Taxonomy" id="38875"/>
    <lineage>
        <taxon>Bacteria</taxon>
        <taxon>Bacillati</taxon>
        <taxon>Bacillota</taxon>
        <taxon>Bacilli</taxon>
        <taxon>Bacillales</taxon>
        <taxon>Bacillaceae</taxon>
        <taxon>Heyndrickxia</taxon>
    </lineage>
</organism>
<evidence type="ECO:0000313" key="1">
    <source>
        <dbReference type="EMBL" id="OOP67045.1"/>
    </source>
</evidence>
<reference evidence="1 2" key="1">
    <citation type="submission" date="2017-01" db="EMBL/GenBank/DDBJ databases">
        <title>Draft genome sequence of Bacillus oleronius.</title>
        <authorList>
            <person name="Allam M."/>
        </authorList>
    </citation>
    <scope>NUCLEOTIDE SEQUENCE [LARGE SCALE GENOMIC DNA]</scope>
    <source>
        <strain evidence="1 2">DSM 9356</strain>
    </source>
</reference>
<dbReference type="InterPro" id="IPR043519">
    <property type="entry name" value="NT_sf"/>
</dbReference>
<evidence type="ECO:0000313" key="2">
    <source>
        <dbReference type="Proteomes" id="UP000189761"/>
    </source>
</evidence>
<gene>
    <name evidence="1" type="ORF">BWZ43_17715</name>
</gene>
<evidence type="ECO:0008006" key="3">
    <source>
        <dbReference type="Google" id="ProtNLM"/>
    </source>
</evidence>
<dbReference type="Proteomes" id="UP000189761">
    <property type="component" value="Unassembled WGS sequence"/>
</dbReference>
<dbReference type="RefSeq" id="WP_058006220.1">
    <property type="nucleotide sequence ID" value="NZ_CP065424.1"/>
</dbReference>
<accession>A0A8E2LCI7</accession>
<dbReference type="AlphaFoldDB" id="A0A8E2LCI7"/>
<dbReference type="InterPro" id="IPR019646">
    <property type="entry name" value="Aminoglyc_AdlTrfase"/>
</dbReference>
<comment type="caution">
    <text evidence="1">The sequence shown here is derived from an EMBL/GenBank/DDBJ whole genome shotgun (WGS) entry which is preliminary data.</text>
</comment>
<dbReference type="Pfam" id="PF10706">
    <property type="entry name" value="Aminoglyc_resit"/>
    <property type="match status" value="1"/>
</dbReference>
<protein>
    <recommendedName>
        <fullName evidence="3">Aminoglycoside-2''-adenylyltransferase</fullName>
    </recommendedName>
</protein>
<keyword evidence="2" id="KW-1185">Reference proteome</keyword>
<name>A0A8E2LCI7_9BACI</name>
<sequence length="178" mass="20995">MTHDVLDEQTESQLKVLGEMSKICEALEIEFWLRGGWAIDFLLGKITRSHDDIDLVTWIQNRERLEKELVKVGYEQIPVKKEFQNRQSDFRKGNVEVTYCYITHSVDGNLIMNGLPEWIWRKDSLLSQSYMLHGISANILNPKQLLEEKEVYEQIGRPHRQKDAESKKILYRLISDFK</sequence>
<dbReference type="EMBL" id="MTLA01000236">
    <property type="protein sequence ID" value="OOP67045.1"/>
    <property type="molecule type" value="Genomic_DNA"/>
</dbReference>